<dbReference type="InterPro" id="IPR053339">
    <property type="entry name" value="FAS1_domain_protein"/>
</dbReference>
<comment type="caution">
    <text evidence="2">The sequence shown here is derived from an EMBL/GenBank/DDBJ whole genome shotgun (WGS) entry which is preliminary data.</text>
</comment>
<evidence type="ECO:0000313" key="2">
    <source>
        <dbReference type="EMBL" id="KAF0888763.1"/>
    </source>
</evidence>
<organism evidence="2 3">
    <name type="scientific">Oryza meyeriana var. granulata</name>
    <dbReference type="NCBI Taxonomy" id="110450"/>
    <lineage>
        <taxon>Eukaryota</taxon>
        <taxon>Viridiplantae</taxon>
        <taxon>Streptophyta</taxon>
        <taxon>Embryophyta</taxon>
        <taxon>Tracheophyta</taxon>
        <taxon>Spermatophyta</taxon>
        <taxon>Magnoliopsida</taxon>
        <taxon>Liliopsida</taxon>
        <taxon>Poales</taxon>
        <taxon>Poaceae</taxon>
        <taxon>BOP clade</taxon>
        <taxon>Oryzoideae</taxon>
        <taxon>Oryzeae</taxon>
        <taxon>Oryzinae</taxon>
        <taxon>Oryza</taxon>
        <taxon>Oryza meyeriana</taxon>
    </lineage>
</organism>
<dbReference type="InterPro" id="IPR036378">
    <property type="entry name" value="FAS1_dom_sf"/>
</dbReference>
<sequence>MALFLAASLFISLIVSASSIAAAPSPSAVVNGGIASTAQEMQRARYFTFVMLIRMVQEKIPHNTTFLMPNDRMLSTASIPENQVLEFLSRHSIPALLMFDDLIRLPNGTIVPTSHSSQTITITNMENQKLYFNNVELTSPDVCHVGNLFRGKASNVH</sequence>
<dbReference type="Gene3D" id="2.30.180.10">
    <property type="entry name" value="FAS1 domain"/>
    <property type="match status" value="1"/>
</dbReference>
<feature type="signal peptide" evidence="1">
    <location>
        <begin position="1"/>
        <end position="17"/>
    </location>
</feature>
<dbReference type="EMBL" id="SPHZ02000012">
    <property type="protein sequence ID" value="KAF0888763.1"/>
    <property type="molecule type" value="Genomic_DNA"/>
</dbReference>
<name>A0A6G1BMZ0_9ORYZ</name>
<dbReference type="Proteomes" id="UP000479710">
    <property type="component" value="Unassembled WGS sequence"/>
</dbReference>
<dbReference type="PANTHER" id="PTHR36069">
    <property type="entry name" value="EXPRESSED PROTEIN-RELATED"/>
    <property type="match status" value="1"/>
</dbReference>
<gene>
    <name evidence="2" type="ORF">E2562_017769</name>
</gene>
<evidence type="ECO:0000313" key="3">
    <source>
        <dbReference type="Proteomes" id="UP000479710"/>
    </source>
</evidence>
<reference evidence="2 3" key="1">
    <citation type="submission" date="2019-11" db="EMBL/GenBank/DDBJ databases">
        <title>Whole genome sequence of Oryza granulata.</title>
        <authorList>
            <person name="Li W."/>
        </authorList>
    </citation>
    <scope>NUCLEOTIDE SEQUENCE [LARGE SCALE GENOMIC DNA]</scope>
    <source>
        <strain evidence="3">cv. Menghai</strain>
        <tissue evidence="2">Leaf</tissue>
    </source>
</reference>
<keyword evidence="3" id="KW-1185">Reference proteome</keyword>
<evidence type="ECO:0008006" key="4">
    <source>
        <dbReference type="Google" id="ProtNLM"/>
    </source>
</evidence>
<proteinExistence type="predicted"/>
<dbReference type="OrthoDB" id="1934418at2759"/>
<accession>A0A6G1BMZ0</accession>
<protein>
    <recommendedName>
        <fullName evidence="4">FAS1 domain-containing protein</fullName>
    </recommendedName>
</protein>
<dbReference type="SUPFAM" id="SSF82153">
    <property type="entry name" value="FAS1 domain"/>
    <property type="match status" value="1"/>
</dbReference>
<keyword evidence="1" id="KW-0732">Signal</keyword>
<evidence type="ECO:0000256" key="1">
    <source>
        <dbReference type="SAM" id="SignalP"/>
    </source>
</evidence>
<feature type="chain" id="PRO_5026237474" description="FAS1 domain-containing protein" evidence="1">
    <location>
        <begin position="18"/>
        <end position="157"/>
    </location>
</feature>
<dbReference type="PANTHER" id="PTHR36069:SF1">
    <property type="entry name" value="EXPRESSED PROTEIN"/>
    <property type="match status" value="1"/>
</dbReference>
<dbReference type="AlphaFoldDB" id="A0A6G1BMZ0"/>